<evidence type="ECO:0000313" key="11">
    <source>
        <dbReference type="EMBL" id="AIE87850.1"/>
    </source>
</evidence>
<keyword evidence="9" id="KW-0472">Membrane</keyword>
<keyword evidence="6" id="KW-0547">Nucleotide-binding</keyword>
<organism evidence="11 12">
    <name type="scientific">Fimbriimonas ginsengisoli Gsoil 348</name>
    <dbReference type="NCBI Taxonomy" id="661478"/>
    <lineage>
        <taxon>Bacteria</taxon>
        <taxon>Bacillati</taxon>
        <taxon>Armatimonadota</taxon>
        <taxon>Fimbriimonadia</taxon>
        <taxon>Fimbriimonadales</taxon>
        <taxon>Fimbriimonadaceae</taxon>
        <taxon>Fimbriimonas</taxon>
    </lineage>
</organism>
<dbReference type="InterPro" id="IPR050107">
    <property type="entry name" value="ABC_carbohydrate_import_ATPase"/>
</dbReference>
<keyword evidence="8" id="KW-1278">Translocase</keyword>
<evidence type="ECO:0000256" key="5">
    <source>
        <dbReference type="ARBA" id="ARBA00022737"/>
    </source>
</evidence>
<evidence type="ECO:0000313" key="12">
    <source>
        <dbReference type="Proteomes" id="UP000027982"/>
    </source>
</evidence>
<dbReference type="PANTHER" id="PTHR43790:SF3">
    <property type="entry name" value="D-ALLOSE IMPORT ATP-BINDING PROTEIN ALSA-RELATED"/>
    <property type="match status" value="1"/>
</dbReference>
<dbReference type="InterPro" id="IPR003593">
    <property type="entry name" value="AAA+_ATPase"/>
</dbReference>
<evidence type="ECO:0000256" key="4">
    <source>
        <dbReference type="ARBA" id="ARBA00022597"/>
    </source>
</evidence>
<dbReference type="GO" id="GO:0005886">
    <property type="term" value="C:plasma membrane"/>
    <property type="evidence" value="ECO:0007669"/>
    <property type="project" value="UniProtKB-SubCell"/>
</dbReference>
<comment type="subcellular location">
    <subcellularLocation>
        <location evidence="1">Cell membrane</location>
        <topology evidence="1">Peripheral membrane protein</topology>
    </subcellularLocation>
</comment>
<gene>
    <name evidence="11" type="ORF">OP10G_4482</name>
</gene>
<dbReference type="GO" id="GO:0005524">
    <property type="term" value="F:ATP binding"/>
    <property type="evidence" value="ECO:0007669"/>
    <property type="project" value="UniProtKB-KW"/>
</dbReference>
<reference evidence="11 12" key="1">
    <citation type="journal article" date="2014" name="PLoS ONE">
        <title>The first complete genome sequence of the class fimbriimonadia in the phylum armatimonadetes.</title>
        <authorList>
            <person name="Hu Z.Y."/>
            <person name="Wang Y.Z."/>
            <person name="Im W.T."/>
            <person name="Wang S.Y."/>
            <person name="Zhao G.P."/>
            <person name="Zheng H.J."/>
            <person name="Quan Z.X."/>
        </authorList>
    </citation>
    <scope>NUCLEOTIDE SEQUENCE [LARGE SCALE GENOMIC DNA]</scope>
    <source>
        <strain evidence="11">Gsoil 348</strain>
    </source>
</reference>
<dbReference type="Gene3D" id="3.40.50.300">
    <property type="entry name" value="P-loop containing nucleotide triphosphate hydrolases"/>
    <property type="match status" value="2"/>
</dbReference>
<dbReference type="RefSeq" id="WP_025228272.1">
    <property type="nucleotide sequence ID" value="NZ_CP007139.1"/>
</dbReference>
<evidence type="ECO:0000256" key="8">
    <source>
        <dbReference type="ARBA" id="ARBA00022967"/>
    </source>
</evidence>
<dbReference type="STRING" id="661478.OP10G_4482"/>
<dbReference type="HOGENOM" id="CLU_000604_92_2_0"/>
<dbReference type="eggNOG" id="COG1129">
    <property type="taxonomic scope" value="Bacteria"/>
</dbReference>
<dbReference type="AlphaFoldDB" id="A0A068NY53"/>
<keyword evidence="4" id="KW-0762">Sugar transport</keyword>
<protein>
    <submittedName>
        <fullName evidence="11">ABC transporter related protein</fullName>
    </submittedName>
</protein>
<keyword evidence="5" id="KW-0677">Repeat</keyword>
<dbReference type="SUPFAM" id="SSF52540">
    <property type="entry name" value="P-loop containing nucleoside triphosphate hydrolases"/>
    <property type="match status" value="2"/>
</dbReference>
<dbReference type="OrthoDB" id="9766104at2"/>
<keyword evidence="2" id="KW-0813">Transport</keyword>
<sequence>MSFLHMSGISKRFGATVALDGVELQVERGEVHALVGENGSGKSTLMRILAGAIQPDEGTMTLDGKPYHPSSPMDARKSGIAMIYQELALCPDLSVTENVLLGMEDTRLGFVRQSEQHERVRAALTQLGYPHLDLNAPVRNLPIAVRQIVEIARAVALGSSVVVLDEPTSSLTQADAQKLFEVVRTLKAEGHAIIYISHFLDEIKLLADRLTVLRDGNNVGTLPAAEVDANGIVTLMVGRTIDDVYPRSERTPGLPILEVNELMGRPKPDEATLELRRGEVLGIAGLNGSGRTELLRTIFGLEAVRSGKVKVGKFEGAAQPHQRWDQGLGMLSEDRKEEGLALTMPIADNLTLTKLPRIISSTRQAADTAIWIDKMKVRCRGPEQAIGELSGGNQQKVAIARLLYHEVDVLLLDEPTRGIDVGSKEQIYGVIDALALEGKAVLMVSSYLPELLGVCDRIAVMHKGRLGPARPVNELSQESIMQEAAGA</sequence>
<dbReference type="Proteomes" id="UP000027982">
    <property type="component" value="Chromosome"/>
</dbReference>
<evidence type="ECO:0000256" key="9">
    <source>
        <dbReference type="ARBA" id="ARBA00023136"/>
    </source>
</evidence>
<dbReference type="GO" id="GO:0016887">
    <property type="term" value="F:ATP hydrolysis activity"/>
    <property type="evidence" value="ECO:0007669"/>
    <property type="project" value="InterPro"/>
</dbReference>
<proteinExistence type="predicted"/>
<feature type="domain" description="ABC transporter" evidence="10">
    <location>
        <begin position="4"/>
        <end position="240"/>
    </location>
</feature>
<dbReference type="CDD" id="cd03215">
    <property type="entry name" value="ABC_Carb_Monos_II"/>
    <property type="match status" value="1"/>
</dbReference>
<dbReference type="FunFam" id="3.40.50.300:FF:000127">
    <property type="entry name" value="Ribose import ATP-binding protein RbsA"/>
    <property type="match status" value="1"/>
</dbReference>
<accession>A0A068NY53</accession>
<evidence type="ECO:0000259" key="10">
    <source>
        <dbReference type="PROSITE" id="PS50893"/>
    </source>
</evidence>
<dbReference type="SMART" id="SM00382">
    <property type="entry name" value="AAA"/>
    <property type="match status" value="2"/>
</dbReference>
<evidence type="ECO:0000256" key="6">
    <source>
        <dbReference type="ARBA" id="ARBA00022741"/>
    </source>
</evidence>
<dbReference type="KEGG" id="fgi:OP10G_4482"/>
<evidence type="ECO:0000256" key="1">
    <source>
        <dbReference type="ARBA" id="ARBA00004202"/>
    </source>
</evidence>
<keyword evidence="3" id="KW-1003">Cell membrane</keyword>
<feature type="domain" description="ABC transporter" evidence="10">
    <location>
        <begin position="239"/>
        <end position="485"/>
    </location>
</feature>
<dbReference type="InterPro" id="IPR003439">
    <property type="entry name" value="ABC_transporter-like_ATP-bd"/>
</dbReference>
<evidence type="ECO:0000256" key="3">
    <source>
        <dbReference type="ARBA" id="ARBA00022475"/>
    </source>
</evidence>
<dbReference type="InterPro" id="IPR027417">
    <property type="entry name" value="P-loop_NTPase"/>
</dbReference>
<dbReference type="EMBL" id="CP007139">
    <property type="protein sequence ID" value="AIE87850.1"/>
    <property type="molecule type" value="Genomic_DNA"/>
</dbReference>
<keyword evidence="7" id="KW-0067">ATP-binding</keyword>
<evidence type="ECO:0000256" key="2">
    <source>
        <dbReference type="ARBA" id="ARBA00022448"/>
    </source>
</evidence>
<dbReference type="PROSITE" id="PS50893">
    <property type="entry name" value="ABC_TRANSPORTER_2"/>
    <property type="match status" value="2"/>
</dbReference>
<evidence type="ECO:0000256" key="7">
    <source>
        <dbReference type="ARBA" id="ARBA00022840"/>
    </source>
</evidence>
<keyword evidence="12" id="KW-1185">Reference proteome</keyword>
<dbReference type="InterPro" id="IPR017871">
    <property type="entry name" value="ABC_transporter-like_CS"/>
</dbReference>
<name>A0A068NY53_FIMGI</name>
<dbReference type="PROSITE" id="PS00211">
    <property type="entry name" value="ABC_TRANSPORTER_1"/>
    <property type="match status" value="1"/>
</dbReference>
<dbReference type="Pfam" id="PF00005">
    <property type="entry name" value="ABC_tran"/>
    <property type="match status" value="2"/>
</dbReference>
<dbReference type="CDD" id="cd03216">
    <property type="entry name" value="ABC_Carb_Monos_I"/>
    <property type="match status" value="1"/>
</dbReference>
<dbReference type="PANTHER" id="PTHR43790">
    <property type="entry name" value="CARBOHYDRATE TRANSPORT ATP-BINDING PROTEIN MG119-RELATED"/>
    <property type="match status" value="1"/>
</dbReference>